<name>A0A6J5N3F0_9CAUD</name>
<protein>
    <submittedName>
        <fullName evidence="1">Uncharacterized protein</fullName>
    </submittedName>
</protein>
<reference evidence="1" key="1">
    <citation type="submission" date="2020-04" db="EMBL/GenBank/DDBJ databases">
        <authorList>
            <person name="Chiriac C."/>
            <person name="Salcher M."/>
            <person name="Ghai R."/>
            <person name="Kavagutti S V."/>
        </authorList>
    </citation>
    <scope>NUCLEOTIDE SEQUENCE</scope>
</reference>
<sequence>MTTLNIIIKHYEQQEELGSAIFTNSVSKYLKKFVADELSELCKMYEKGYTAKKNGEEPYILNTLKLHSEGMNYETDRIHHCGNTLTEKEVEFDHCLKCSEYLTADD</sequence>
<gene>
    <name evidence="1" type="ORF">UFOVP598_43</name>
</gene>
<dbReference type="EMBL" id="LR796559">
    <property type="protein sequence ID" value="CAB4151873.1"/>
    <property type="molecule type" value="Genomic_DNA"/>
</dbReference>
<accession>A0A6J5N3F0</accession>
<organism evidence="1">
    <name type="scientific">uncultured Caudovirales phage</name>
    <dbReference type="NCBI Taxonomy" id="2100421"/>
    <lineage>
        <taxon>Viruses</taxon>
        <taxon>Duplodnaviria</taxon>
        <taxon>Heunggongvirae</taxon>
        <taxon>Uroviricota</taxon>
        <taxon>Caudoviricetes</taxon>
        <taxon>Peduoviridae</taxon>
        <taxon>Maltschvirus</taxon>
        <taxon>Maltschvirus maltsch</taxon>
    </lineage>
</organism>
<evidence type="ECO:0000313" key="1">
    <source>
        <dbReference type="EMBL" id="CAB4151873.1"/>
    </source>
</evidence>
<proteinExistence type="predicted"/>